<dbReference type="RefSeq" id="WP_270897135.1">
    <property type="nucleotide sequence ID" value="NZ_JBHSPF010000059.1"/>
</dbReference>
<dbReference type="InterPro" id="IPR000524">
    <property type="entry name" value="Tscrpt_reg_HTH_GntR"/>
</dbReference>
<dbReference type="Gene3D" id="1.10.10.10">
    <property type="entry name" value="Winged helix-like DNA-binding domain superfamily/Winged helix DNA-binding domain"/>
    <property type="match status" value="1"/>
</dbReference>
<dbReference type="InterPro" id="IPR011711">
    <property type="entry name" value="GntR_C"/>
</dbReference>
<evidence type="ECO:0000256" key="1">
    <source>
        <dbReference type="ARBA" id="ARBA00023015"/>
    </source>
</evidence>
<dbReference type="Proteomes" id="UP001596143">
    <property type="component" value="Unassembled WGS sequence"/>
</dbReference>
<keyword evidence="3" id="KW-0804">Transcription</keyword>
<sequence>MSELKLNPIVKEETTKERVYRQVKEAILNGNISPDVIFTEVQLAEQLNTSRTPVRETVQDLLKEGLIVSIPRKGLQVKKITSIEQEQISLLRTAIETNIIRKMTNKITGEQLDSLKKLYQKQMRAKEKNDHLTFIELDQQFHAFPLKVLNYTLAEEIILNLNELTRLVGLQALGKYGRMDEVLEEHEVIIRAIEKRDGELAADAMKIHLENTNETLEEIQRKEKESSND</sequence>
<dbReference type="PANTHER" id="PTHR43537">
    <property type="entry name" value="TRANSCRIPTIONAL REGULATOR, GNTR FAMILY"/>
    <property type="match status" value="1"/>
</dbReference>
<dbReference type="InterPro" id="IPR008920">
    <property type="entry name" value="TF_FadR/GntR_C"/>
</dbReference>
<dbReference type="PRINTS" id="PR00035">
    <property type="entry name" value="HTHGNTR"/>
</dbReference>
<dbReference type="EMBL" id="JBHSPF010000059">
    <property type="protein sequence ID" value="MFC5629410.1"/>
    <property type="molecule type" value="Genomic_DNA"/>
</dbReference>
<dbReference type="SMART" id="SM00345">
    <property type="entry name" value="HTH_GNTR"/>
    <property type="match status" value="1"/>
</dbReference>
<dbReference type="PANTHER" id="PTHR43537:SF51">
    <property type="entry name" value="HTH-TYPE TRANSCRIPTIONAL REGULATOR LGOR-RELATED"/>
    <property type="match status" value="1"/>
</dbReference>
<dbReference type="SUPFAM" id="SSF48008">
    <property type="entry name" value="GntR ligand-binding domain-like"/>
    <property type="match status" value="1"/>
</dbReference>
<accession>A0ABW0UAR0</accession>
<dbReference type="SUPFAM" id="SSF46785">
    <property type="entry name" value="Winged helix' DNA-binding domain"/>
    <property type="match status" value="1"/>
</dbReference>
<dbReference type="CDD" id="cd07377">
    <property type="entry name" value="WHTH_GntR"/>
    <property type="match status" value="1"/>
</dbReference>
<dbReference type="Gene3D" id="1.20.120.530">
    <property type="entry name" value="GntR ligand-binding domain-like"/>
    <property type="match status" value="1"/>
</dbReference>
<feature type="domain" description="HTH gntR-type" evidence="5">
    <location>
        <begin position="13"/>
        <end position="80"/>
    </location>
</feature>
<dbReference type="Pfam" id="PF00392">
    <property type="entry name" value="GntR"/>
    <property type="match status" value="1"/>
</dbReference>
<reference evidence="7" key="1">
    <citation type="journal article" date="2019" name="Int. J. Syst. Evol. Microbiol.">
        <title>The Global Catalogue of Microorganisms (GCM) 10K type strain sequencing project: providing services to taxonomists for standard genome sequencing and annotation.</title>
        <authorList>
            <consortium name="The Broad Institute Genomics Platform"/>
            <consortium name="The Broad Institute Genome Sequencing Center for Infectious Disease"/>
            <person name="Wu L."/>
            <person name="Ma J."/>
        </authorList>
    </citation>
    <scope>NUCLEOTIDE SEQUENCE [LARGE SCALE GENOMIC DNA]</scope>
    <source>
        <strain evidence="7">CGMCC 1.15790</strain>
    </source>
</reference>
<evidence type="ECO:0000313" key="6">
    <source>
        <dbReference type="EMBL" id="MFC5629410.1"/>
    </source>
</evidence>
<feature type="coiled-coil region" evidence="4">
    <location>
        <begin position="202"/>
        <end position="229"/>
    </location>
</feature>
<dbReference type="PROSITE" id="PS50949">
    <property type="entry name" value="HTH_GNTR"/>
    <property type="match status" value="1"/>
</dbReference>
<proteinExistence type="predicted"/>
<evidence type="ECO:0000259" key="5">
    <source>
        <dbReference type="PROSITE" id="PS50949"/>
    </source>
</evidence>
<dbReference type="SMART" id="SM00895">
    <property type="entry name" value="FCD"/>
    <property type="match status" value="1"/>
</dbReference>
<evidence type="ECO:0000256" key="3">
    <source>
        <dbReference type="ARBA" id="ARBA00023163"/>
    </source>
</evidence>
<organism evidence="6 7">
    <name type="scientific">Aliibacillus thermotolerans</name>
    <dbReference type="NCBI Taxonomy" id="1834418"/>
    <lineage>
        <taxon>Bacteria</taxon>
        <taxon>Bacillati</taxon>
        <taxon>Bacillota</taxon>
        <taxon>Bacilli</taxon>
        <taxon>Bacillales</taxon>
        <taxon>Bacillaceae</taxon>
        <taxon>Aliibacillus</taxon>
    </lineage>
</organism>
<dbReference type="Pfam" id="PF07729">
    <property type="entry name" value="FCD"/>
    <property type="match status" value="1"/>
</dbReference>
<keyword evidence="1" id="KW-0805">Transcription regulation</keyword>
<keyword evidence="2" id="KW-0238">DNA-binding</keyword>
<name>A0ABW0UAR0_9BACI</name>
<dbReference type="InterPro" id="IPR036388">
    <property type="entry name" value="WH-like_DNA-bd_sf"/>
</dbReference>
<evidence type="ECO:0000256" key="2">
    <source>
        <dbReference type="ARBA" id="ARBA00023125"/>
    </source>
</evidence>
<comment type="caution">
    <text evidence="6">The sequence shown here is derived from an EMBL/GenBank/DDBJ whole genome shotgun (WGS) entry which is preliminary data.</text>
</comment>
<gene>
    <name evidence="6" type="ORF">ACFPTR_11155</name>
</gene>
<evidence type="ECO:0000256" key="4">
    <source>
        <dbReference type="SAM" id="Coils"/>
    </source>
</evidence>
<keyword evidence="4" id="KW-0175">Coiled coil</keyword>
<evidence type="ECO:0000313" key="7">
    <source>
        <dbReference type="Proteomes" id="UP001596143"/>
    </source>
</evidence>
<keyword evidence="7" id="KW-1185">Reference proteome</keyword>
<dbReference type="InterPro" id="IPR036390">
    <property type="entry name" value="WH_DNA-bd_sf"/>
</dbReference>
<protein>
    <submittedName>
        <fullName evidence="6">GntR family transcriptional regulator</fullName>
    </submittedName>
</protein>